<comment type="catalytic activity">
    <reaction evidence="1 6">
        <text>[protein]-peptidylproline (omega=180) = [protein]-peptidylproline (omega=0)</text>
        <dbReference type="Rhea" id="RHEA:16237"/>
        <dbReference type="Rhea" id="RHEA-COMP:10747"/>
        <dbReference type="Rhea" id="RHEA-COMP:10748"/>
        <dbReference type="ChEBI" id="CHEBI:83833"/>
        <dbReference type="ChEBI" id="CHEBI:83834"/>
        <dbReference type="EC" id="5.2.1.8"/>
    </reaction>
</comment>
<dbReference type="GO" id="GO:0016787">
    <property type="term" value="F:hydrolase activity"/>
    <property type="evidence" value="ECO:0007669"/>
    <property type="project" value="InterPro"/>
</dbReference>
<dbReference type="Pfam" id="PF06439">
    <property type="entry name" value="3keto-disac_hyd"/>
    <property type="match status" value="1"/>
</dbReference>
<dbReference type="GO" id="GO:0003755">
    <property type="term" value="F:peptidyl-prolyl cis-trans isomerase activity"/>
    <property type="evidence" value="ECO:0007669"/>
    <property type="project" value="UniProtKB-KW"/>
</dbReference>
<accession>A0A517ZHB8</accession>
<dbReference type="InterPro" id="IPR046357">
    <property type="entry name" value="PPIase_dom_sf"/>
</dbReference>
<evidence type="ECO:0000313" key="10">
    <source>
        <dbReference type="Proteomes" id="UP000319383"/>
    </source>
</evidence>
<feature type="chain" id="PRO_5021790233" description="peptidylprolyl isomerase" evidence="7">
    <location>
        <begin position="30"/>
        <end position="344"/>
    </location>
</feature>
<dbReference type="InterPro" id="IPR001179">
    <property type="entry name" value="PPIase_FKBP_dom"/>
</dbReference>
<dbReference type="EC" id="5.2.1.8" evidence="3 6"/>
<dbReference type="PANTHER" id="PTHR43811">
    <property type="entry name" value="FKBP-TYPE PEPTIDYL-PROLYL CIS-TRANS ISOMERASE FKPA"/>
    <property type="match status" value="1"/>
</dbReference>
<evidence type="ECO:0000256" key="7">
    <source>
        <dbReference type="SAM" id="SignalP"/>
    </source>
</evidence>
<keyword evidence="5 6" id="KW-0413">Isomerase</keyword>
<evidence type="ECO:0000256" key="6">
    <source>
        <dbReference type="PROSITE-ProRule" id="PRU00277"/>
    </source>
</evidence>
<dbReference type="SUPFAM" id="SSF54534">
    <property type="entry name" value="FKBP-like"/>
    <property type="match status" value="1"/>
</dbReference>
<sequence length="344" mass="37414" precursor="true">MHSYRLVVGLMAVAGFALGGVFITGCAQAEDNPPKPPKKSFVPLYNGKDLSGWEVLDGNIEAWKADGELLSCVGEGGGWLRTEEMYSDYVLKLEFRVPPNGNSGVGLRFPDEGNPAFAGMEIQILDDEGDEYTELKDSQYSGSIYSEVAAKRGALKPPGEFNSYEITCKGPFIKVVLNGKTITEANIDEYDKASGDYKPLRDRPRIGYIGLQNHGSRVDFRNIEIKDLTNSITDPDTKVEMAYVDIVEGEGDAVGEGDAPTIHCTGRLLNGEKFYSSHDGAGQPLALPLTGYIPGWQLGIPGMKAGGRRKLIIPYQLAYGLRGFPPSIPPKAMLVFDVEVVKVK</sequence>
<feature type="signal peptide" evidence="7">
    <location>
        <begin position="1"/>
        <end position="29"/>
    </location>
</feature>
<keyword evidence="7" id="KW-0732">Signal</keyword>
<evidence type="ECO:0000256" key="2">
    <source>
        <dbReference type="ARBA" id="ARBA00006577"/>
    </source>
</evidence>
<dbReference type="InterPro" id="IPR010496">
    <property type="entry name" value="AL/BT2_dom"/>
</dbReference>
<gene>
    <name evidence="9" type="primary">fbp_1</name>
    <name evidence="9" type="ORF">Mal52_03220</name>
</gene>
<dbReference type="KEGG" id="sdyn:Mal52_03220"/>
<evidence type="ECO:0000256" key="3">
    <source>
        <dbReference type="ARBA" id="ARBA00013194"/>
    </source>
</evidence>
<dbReference type="EMBL" id="CP036276">
    <property type="protein sequence ID" value="QDU41868.1"/>
    <property type="molecule type" value="Genomic_DNA"/>
</dbReference>
<evidence type="ECO:0000256" key="4">
    <source>
        <dbReference type="ARBA" id="ARBA00023110"/>
    </source>
</evidence>
<keyword evidence="10" id="KW-1185">Reference proteome</keyword>
<protein>
    <recommendedName>
        <fullName evidence="3 6">peptidylprolyl isomerase</fullName>
        <ecNumber evidence="3 6">5.2.1.8</ecNumber>
    </recommendedName>
</protein>
<dbReference type="Pfam" id="PF00254">
    <property type="entry name" value="FKBP_C"/>
    <property type="match status" value="1"/>
</dbReference>
<name>A0A517ZHB8_9PLAN</name>
<keyword evidence="4 6" id="KW-0697">Rotamase</keyword>
<dbReference type="Gene3D" id="2.60.120.560">
    <property type="entry name" value="Exo-inulinase, domain 1"/>
    <property type="match status" value="1"/>
</dbReference>
<evidence type="ECO:0000256" key="5">
    <source>
        <dbReference type="ARBA" id="ARBA00023235"/>
    </source>
</evidence>
<comment type="similarity">
    <text evidence="2">Belongs to the FKBP-type PPIase family.</text>
</comment>
<feature type="domain" description="PPIase FKBP-type" evidence="8">
    <location>
        <begin position="257"/>
        <end position="344"/>
    </location>
</feature>
<dbReference type="PROSITE" id="PS51257">
    <property type="entry name" value="PROKAR_LIPOPROTEIN"/>
    <property type="match status" value="1"/>
</dbReference>
<dbReference type="AlphaFoldDB" id="A0A517ZHB8"/>
<evidence type="ECO:0000256" key="1">
    <source>
        <dbReference type="ARBA" id="ARBA00000971"/>
    </source>
</evidence>
<dbReference type="Gene3D" id="3.10.50.40">
    <property type="match status" value="1"/>
</dbReference>
<dbReference type="PROSITE" id="PS50059">
    <property type="entry name" value="FKBP_PPIASE"/>
    <property type="match status" value="1"/>
</dbReference>
<dbReference type="Proteomes" id="UP000319383">
    <property type="component" value="Chromosome"/>
</dbReference>
<dbReference type="PANTHER" id="PTHR43811:SF19">
    <property type="entry name" value="39 KDA FK506-BINDING NUCLEAR PROTEIN"/>
    <property type="match status" value="1"/>
</dbReference>
<evidence type="ECO:0000259" key="8">
    <source>
        <dbReference type="PROSITE" id="PS50059"/>
    </source>
</evidence>
<reference evidence="9 10" key="1">
    <citation type="submission" date="2019-02" db="EMBL/GenBank/DDBJ databases">
        <title>Deep-cultivation of Planctomycetes and their phenomic and genomic characterization uncovers novel biology.</title>
        <authorList>
            <person name="Wiegand S."/>
            <person name="Jogler M."/>
            <person name="Boedeker C."/>
            <person name="Pinto D."/>
            <person name="Vollmers J."/>
            <person name="Rivas-Marin E."/>
            <person name="Kohn T."/>
            <person name="Peeters S.H."/>
            <person name="Heuer A."/>
            <person name="Rast P."/>
            <person name="Oberbeckmann S."/>
            <person name="Bunk B."/>
            <person name="Jeske O."/>
            <person name="Meyerdierks A."/>
            <person name="Storesund J.E."/>
            <person name="Kallscheuer N."/>
            <person name="Luecker S."/>
            <person name="Lage O.M."/>
            <person name="Pohl T."/>
            <person name="Merkel B.J."/>
            <person name="Hornburger P."/>
            <person name="Mueller R.-W."/>
            <person name="Bruemmer F."/>
            <person name="Labrenz M."/>
            <person name="Spormann A.M."/>
            <person name="Op den Camp H."/>
            <person name="Overmann J."/>
            <person name="Amann R."/>
            <person name="Jetten M.S.M."/>
            <person name="Mascher T."/>
            <person name="Medema M.H."/>
            <person name="Devos D.P."/>
            <person name="Kaster A.-K."/>
            <person name="Ovreas L."/>
            <person name="Rohde M."/>
            <person name="Galperin M.Y."/>
            <person name="Jogler C."/>
        </authorList>
    </citation>
    <scope>NUCLEOTIDE SEQUENCE [LARGE SCALE GENOMIC DNA]</scope>
    <source>
        <strain evidence="9 10">Mal52</strain>
    </source>
</reference>
<dbReference type="RefSeq" id="WP_145373856.1">
    <property type="nucleotide sequence ID" value="NZ_CP036276.1"/>
</dbReference>
<proteinExistence type="inferred from homology"/>
<organism evidence="9 10">
    <name type="scientific">Symmachiella dynata</name>
    <dbReference type="NCBI Taxonomy" id="2527995"/>
    <lineage>
        <taxon>Bacteria</taxon>
        <taxon>Pseudomonadati</taxon>
        <taxon>Planctomycetota</taxon>
        <taxon>Planctomycetia</taxon>
        <taxon>Planctomycetales</taxon>
        <taxon>Planctomycetaceae</taxon>
        <taxon>Symmachiella</taxon>
    </lineage>
</organism>
<evidence type="ECO:0000313" key="9">
    <source>
        <dbReference type="EMBL" id="QDU41868.1"/>
    </source>
</evidence>